<dbReference type="CDD" id="cd11482">
    <property type="entry name" value="SLC-NCS1sbd_NRT1-like"/>
    <property type="match status" value="1"/>
</dbReference>
<feature type="transmembrane region" description="Helical" evidence="8">
    <location>
        <begin position="399"/>
        <end position="424"/>
    </location>
</feature>
<dbReference type="SUPFAM" id="SSF57701">
    <property type="entry name" value="Zn2/Cys6 DNA-binding domain"/>
    <property type="match status" value="1"/>
</dbReference>
<dbReference type="PANTHER" id="PTHR30618">
    <property type="entry name" value="NCS1 FAMILY PURINE/PYRIMIDINE TRANSPORTER"/>
    <property type="match status" value="1"/>
</dbReference>
<dbReference type="CDD" id="cd00067">
    <property type="entry name" value="GAL4"/>
    <property type="match status" value="1"/>
</dbReference>
<proteinExistence type="inferred from homology"/>
<feature type="transmembrane region" description="Helical" evidence="8">
    <location>
        <begin position="83"/>
        <end position="107"/>
    </location>
</feature>
<keyword evidence="4 8" id="KW-1133">Transmembrane helix</keyword>
<dbReference type="Proteomes" id="UP000295083">
    <property type="component" value="Unassembled WGS sequence"/>
</dbReference>
<gene>
    <name evidence="10" type="primary">aclS-1</name>
    <name evidence="10" type="ORF">C8035_v002000</name>
</gene>
<dbReference type="InterPro" id="IPR001138">
    <property type="entry name" value="Zn2Cys6_DnaBD"/>
</dbReference>
<dbReference type="Gene3D" id="1.10.4160.10">
    <property type="entry name" value="Hydantoin permease"/>
    <property type="match status" value="1"/>
</dbReference>
<dbReference type="GO" id="GO:0005886">
    <property type="term" value="C:plasma membrane"/>
    <property type="evidence" value="ECO:0007669"/>
    <property type="project" value="TreeGrafter"/>
</dbReference>
<dbReference type="GO" id="GO:0008270">
    <property type="term" value="F:zinc ion binding"/>
    <property type="evidence" value="ECO:0007669"/>
    <property type="project" value="InterPro"/>
</dbReference>
<keyword evidence="11" id="KW-1185">Reference proteome</keyword>
<evidence type="ECO:0000256" key="3">
    <source>
        <dbReference type="ARBA" id="ARBA00022692"/>
    </source>
</evidence>
<dbReference type="Gene3D" id="4.10.240.10">
    <property type="entry name" value="Zn(2)-C6 fungal-type DNA-binding domain"/>
    <property type="match status" value="1"/>
</dbReference>
<comment type="caution">
    <text evidence="10">The sequence shown here is derived from an EMBL/GenBank/DDBJ whole genome shotgun (WGS) entry which is preliminary data.</text>
</comment>
<dbReference type="InterPro" id="IPR001248">
    <property type="entry name" value="Pur-cyt_permease"/>
</dbReference>
<comment type="similarity">
    <text evidence="2">Belongs to the purine-cytosine permease (2.A.39) family.</text>
</comment>
<keyword evidence="5 8" id="KW-0472">Membrane</keyword>
<evidence type="ECO:0000256" key="2">
    <source>
        <dbReference type="ARBA" id="ARBA00008974"/>
    </source>
</evidence>
<dbReference type="AlphaFoldDB" id="A0A4R8Q5M2"/>
<reference evidence="10 11" key="1">
    <citation type="submission" date="2018-11" db="EMBL/GenBank/DDBJ databases">
        <title>Genome sequence and assembly of Colletotrichum spinosum.</title>
        <authorList>
            <person name="Gan P."/>
            <person name="Shirasu K."/>
        </authorList>
    </citation>
    <scope>NUCLEOTIDE SEQUENCE [LARGE SCALE GENOMIC DNA]</scope>
    <source>
        <strain evidence="10 11">CBS 515.97</strain>
    </source>
</reference>
<feature type="region of interest" description="Disordered" evidence="7">
    <location>
        <begin position="652"/>
        <end position="676"/>
    </location>
</feature>
<evidence type="ECO:0000256" key="1">
    <source>
        <dbReference type="ARBA" id="ARBA00004141"/>
    </source>
</evidence>
<dbReference type="PANTHER" id="PTHR30618:SF4">
    <property type="entry name" value="ALLANTOIN PERMEASE"/>
    <property type="match status" value="1"/>
</dbReference>
<dbReference type="EMBL" id="QAPG01000115">
    <property type="protein sequence ID" value="TDZ30914.1"/>
    <property type="molecule type" value="Genomic_DNA"/>
</dbReference>
<dbReference type="GO" id="GO:0015205">
    <property type="term" value="F:nucleobase transmembrane transporter activity"/>
    <property type="evidence" value="ECO:0007669"/>
    <property type="project" value="TreeGrafter"/>
</dbReference>
<evidence type="ECO:0000313" key="10">
    <source>
        <dbReference type="EMBL" id="TDZ30914.1"/>
    </source>
</evidence>
<evidence type="ECO:0000256" key="6">
    <source>
        <dbReference type="ARBA" id="ARBA00023242"/>
    </source>
</evidence>
<feature type="transmembrane region" description="Helical" evidence="8">
    <location>
        <begin position="200"/>
        <end position="221"/>
    </location>
</feature>
<evidence type="ECO:0000256" key="4">
    <source>
        <dbReference type="ARBA" id="ARBA00022989"/>
    </source>
</evidence>
<feature type="transmembrane region" description="Helical" evidence="8">
    <location>
        <begin position="175"/>
        <end position="191"/>
    </location>
</feature>
<keyword evidence="3 8" id="KW-0812">Transmembrane</keyword>
<feature type="domain" description="Zn(2)-C6 fungal-type" evidence="9">
    <location>
        <begin position="555"/>
        <end position="577"/>
    </location>
</feature>
<comment type="subcellular location">
    <subcellularLocation>
        <location evidence="1">Membrane</location>
        <topology evidence="1">Multi-pass membrane protein</topology>
    </subcellularLocation>
</comment>
<sequence>MANKTLRRVREAAVLKSDASQHEEVSAWSDRDLIPLPPSRRTWGWFNFFGSWSLSSLNVATWQTPNTLLTQGLSVGQAMAVIVVSRAICTLFAVLVAWCGLTWHIGFTVQNRFTWGFRASYIPLLQRILLNFIWNAIQCWNGGKLATVCITAIWPSFATMPNTLSASTPTTTSEMVGFVVFWTISVPFLFIRPERFKKPFLVSSVACGLGMTTMLIWSLAVARGVGPIFHQGQDVASGSRWGVSCLMMAGVNQAIGGKVAGMTNSSDFSRYARDKRGYVVGTVSVYWVTGVVVSLAGLVTTAACQKIYGSVWWNPPDLLMVMMNHGRGSSASRAAVFFLALAFAFTSMFENICGNAVAGGIDLAGLFPRYVDIRRGALLTFFAAWVIQPWQLVNQAATFVAVLNSFSAFLAPVMGVMVCDYFLLRRGKVRLSHLFRPEASDYWFCHGVNWRVVPCWIAGWAPTVGGLVVSVRKDAGAPEAVYELYYMAFFVGFFVSFVLFYVANIIFPVAHMGEFDEEDKYGTFTAVEAARLGVVPTSSAAAAGLTKEEGVDTLCDEQRPSCTRCIRRGVECVYAKPLSFRDSTAWAANKVKRAKKTLGESDTEAEAASASHAEVSGQWLADVQNLGWSGPPVDQDGFGCFQAVIRPRTVRDPNTQRRSGRFHIRPNDPGSTTPSIPPSLHSVDRLYLDFFGSRVLEILPGHKRTIYHLLTNPAVKSAALALASANLAMLNGRYQKLLETDCSMLWVMDQTHASRACHYRQLALDRVSAHTDPPALIATQLLLTYLSMELGSVADFWLCVSQLDDMLFRFGGILLSTADGSEIVKACLNARLLMRYFNGPREVLRPESPKERAIAMLENQVSLPGFDYGIIGAEATQVGLRLLASRCLSDEATSDMASLETASAWLAQAQQIMLGHGEDVNAAAEPLLCEEHQLLQLLLDLGIRLQACQPPSRCPLADSTVLQESFEMLMLLDGGDGGAVGNLLPLFFAGHDEAMDNAAYVFAHIMCDVNLIRRHLDPSPEGPDELPLSWLCVSVILLLRIMAGMDPAECARRNKYRVSISSMLTFVSMRCGVSFVYDFIDNFFREMKRSGFTSECPTGPVELFQRLLIQQKYAVKRFMK</sequence>
<organism evidence="10 11">
    <name type="scientific">Colletotrichum spinosum</name>
    <dbReference type="NCBI Taxonomy" id="1347390"/>
    <lineage>
        <taxon>Eukaryota</taxon>
        <taxon>Fungi</taxon>
        <taxon>Dikarya</taxon>
        <taxon>Ascomycota</taxon>
        <taxon>Pezizomycotina</taxon>
        <taxon>Sordariomycetes</taxon>
        <taxon>Hypocreomycetidae</taxon>
        <taxon>Glomerellales</taxon>
        <taxon>Glomerellaceae</taxon>
        <taxon>Colletotrichum</taxon>
        <taxon>Colletotrichum orbiculare species complex</taxon>
    </lineage>
</organism>
<accession>A0A4R8Q5M2</accession>
<evidence type="ECO:0000256" key="5">
    <source>
        <dbReference type="ARBA" id="ARBA00023136"/>
    </source>
</evidence>
<feature type="transmembrane region" description="Helical" evidence="8">
    <location>
        <begin position="484"/>
        <end position="507"/>
    </location>
</feature>
<dbReference type="Pfam" id="PF02133">
    <property type="entry name" value="Transp_cyt_pur"/>
    <property type="match status" value="1"/>
</dbReference>
<name>A0A4R8Q5M2_9PEZI</name>
<dbReference type="Pfam" id="PF00172">
    <property type="entry name" value="Zn_clus"/>
    <property type="match status" value="1"/>
</dbReference>
<dbReference type="InterPro" id="IPR045225">
    <property type="entry name" value="Uracil/uridine/allantoin_perm"/>
</dbReference>
<feature type="transmembrane region" description="Helical" evidence="8">
    <location>
        <begin position="283"/>
        <end position="308"/>
    </location>
</feature>
<dbReference type="InterPro" id="IPR036864">
    <property type="entry name" value="Zn2-C6_fun-type_DNA-bd_sf"/>
</dbReference>
<evidence type="ECO:0000259" key="9">
    <source>
        <dbReference type="Pfam" id="PF00172"/>
    </source>
</evidence>
<evidence type="ECO:0000313" key="11">
    <source>
        <dbReference type="Proteomes" id="UP000295083"/>
    </source>
</evidence>
<evidence type="ECO:0000256" key="8">
    <source>
        <dbReference type="SAM" id="Phobius"/>
    </source>
</evidence>
<evidence type="ECO:0000256" key="7">
    <source>
        <dbReference type="SAM" id="MobiDB-lite"/>
    </source>
</evidence>
<keyword evidence="6" id="KW-0539">Nucleus</keyword>
<protein>
    <submittedName>
        <fullName evidence="10">Transporter aclS</fullName>
    </submittedName>
</protein>
<dbReference type="GO" id="GO:0000981">
    <property type="term" value="F:DNA-binding transcription factor activity, RNA polymerase II-specific"/>
    <property type="evidence" value="ECO:0007669"/>
    <property type="project" value="InterPro"/>
</dbReference>
<feature type="transmembrane region" description="Helical" evidence="8">
    <location>
        <begin position="376"/>
        <end position="393"/>
    </location>
</feature>